<feature type="transmembrane region" description="Helical" evidence="1">
    <location>
        <begin position="98"/>
        <end position="118"/>
    </location>
</feature>
<dbReference type="InterPro" id="IPR006976">
    <property type="entry name" value="VanZ-like"/>
</dbReference>
<evidence type="ECO:0000259" key="2">
    <source>
        <dbReference type="Pfam" id="PF04892"/>
    </source>
</evidence>
<dbReference type="AlphaFoldDB" id="A0A7W7CCL7"/>
<feature type="transmembrane region" description="Helical" evidence="1">
    <location>
        <begin position="155"/>
        <end position="172"/>
    </location>
</feature>
<dbReference type="Proteomes" id="UP000533598">
    <property type="component" value="Unassembled WGS sequence"/>
</dbReference>
<evidence type="ECO:0000256" key="1">
    <source>
        <dbReference type="SAM" id="Phobius"/>
    </source>
</evidence>
<gene>
    <name evidence="3" type="ORF">HNR67_004763</name>
</gene>
<accession>A0A7W7CCL7</accession>
<feature type="transmembrane region" description="Helical" evidence="1">
    <location>
        <begin position="125"/>
        <end position="143"/>
    </location>
</feature>
<dbReference type="RefSeq" id="WP_185004494.1">
    <property type="nucleotide sequence ID" value="NZ_BAAAUI010000010.1"/>
</dbReference>
<keyword evidence="1" id="KW-1133">Transmembrane helix</keyword>
<dbReference type="PANTHER" id="PTHR36834:SF1">
    <property type="entry name" value="INTEGRAL MEMBRANE PROTEIN"/>
    <property type="match status" value="1"/>
</dbReference>
<feature type="domain" description="VanZ-like" evidence="2">
    <location>
        <begin position="82"/>
        <end position="169"/>
    </location>
</feature>
<dbReference type="PANTHER" id="PTHR36834">
    <property type="entry name" value="MEMBRANE PROTEIN-RELATED"/>
    <property type="match status" value="1"/>
</dbReference>
<dbReference type="InterPro" id="IPR053150">
    <property type="entry name" value="Teicoplanin_resist-assoc"/>
</dbReference>
<feature type="transmembrane region" description="Helical" evidence="1">
    <location>
        <begin position="15"/>
        <end position="36"/>
    </location>
</feature>
<evidence type="ECO:0000313" key="4">
    <source>
        <dbReference type="Proteomes" id="UP000533598"/>
    </source>
</evidence>
<reference evidence="3 4" key="1">
    <citation type="submission" date="2020-08" db="EMBL/GenBank/DDBJ databases">
        <title>Sequencing the genomes of 1000 actinobacteria strains.</title>
        <authorList>
            <person name="Klenk H.-P."/>
        </authorList>
    </citation>
    <scope>NUCLEOTIDE SEQUENCE [LARGE SCALE GENOMIC DNA]</scope>
    <source>
        <strain evidence="3 4">DSM 44230</strain>
    </source>
</reference>
<dbReference type="EMBL" id="JACHMH010000001">
    <property type="protein sequence ID" value="MBB4678645.1"/>
    <property type="molecule type" value="Genomic_DNA"/>
</dbReference>
<sequence length="187" mass="20145">MLDKWQDWIGTETGLVASTVLALPVAGLVVCALAVFRRAGGTPTGWAWRRSVAEVFLVYGTLPFVVLTLTPGSQAGLVPGRTSLVPLQDLLEMDTGQIIGNLLVFSALGFCAPMRFFAMGSLRRVLAVAAGSSLMIEILQYVLWLDRVSSVDDVLLNATGAVLAALISRRWWRARSEVRVSPICQAA</sequence>
<dbReference type="Pfam" id="PF04892">
    <property type="entry name" value="VanZ"/>
    <property type="match status" value="1"/>
</dbReference>
<feature type="transmembrane region" description="Helical" evidence="1">
    <location>
        <begin position="56"/>
        <end position="78"/>
    </location>
</feature>
<keyword evidence="1" id="KW-0812">Transmembrane</keyword>
<protein>
    <submittedName>
        <fullName evidence="3">Glycopeptide antibiotics resistance protein</fullName>
    </submittedName>
</protein>
<comment type="caution">
    <text evidence="3">The sequence shown here is derived from an EMBL/GenBank/DDBJ whole genome shotgun (WGS) entry which is preliminary data.</text>
</comment>
<proteinExistence type="predicted"/>
<keyword evidence="1" id="KW-0472">Membrane</keyword>
<keyword evidence="4" id="KW-1185">Reference proteome</keyword>
<name>A0A7W7CCL7_9PSEU</name>
<organism evidence="3 4">
    <name type="scientific">Crossiella cryophila</name>
    <dbReference type="NCBI Taxonomy" id="43355"/>
    <lineage>
        <taxon>Bacteria</taxon>
        <taxon>Bacillati</taxon>
        <taxon>Actinomycetota</taxon>
        <taxon>Actinomycetes</taxon>
        <taxon>Pseudonocardiales</taxon>
        <taxon>Pseudonocardiaceae</taxon>
        <taxon>Crossiella</taxon>
    </lineage>
</organism>
<evidence type="ECO:0000313" key="3">
    <source>
        <dbReference type="EMBL" id="MBB4678645.1"/>
    </source>
</evidence>